<dbReference type="EMBL" id="CAJVPT010009688">
    <property type="protein sequence ID" value="CAG8563849.1"/>
    <property type="molecule type" value="Genomic_DNA"/>
</dbReference>
<protein>
    <submittedName>
        <fullName evidence="1">13340_t:CDS:1</fullName>
    </submittedName>
</protein>
<feature type="non-terminal residue" evidence="1">
    <location>
        <position position="1210"/>
    </location>
</feature>
<accession>A0ACA9M1A1</accession>
<keyword evidence="2" id="KW-1185">Reference proteome</keyword>
<name>A0ACA9M1A1_9GLOM</name>
<proteinExistence type="predicted"/>
<gene>
    <name evidence="1" type="ORF">ACOLOM_LOCUS5336</name>
</gene>
<dbReference type="Proteomes" id="UP000789525">
    <property type="component" value="Unassembled WGS sequence"/>
</dbReference>
<comment type="caution">
    <text evidence="1">The sequence shown here is derived from an EMBL/GenBank/DDBJ whole genome shotgun (WGS) entry which is preliminary data.</text>
</comment>
<reference evidence="1" key="1">
    <citation type="submission" date="2021-06" db="EMBL/GenBank/DDBJ databases">
        <authorList>
            <person name="Kallberg Y."/>
            <person name="Tangrot J."/>
            <person name="Rosling A."/>
        </authorList>
    </citation>
    <scope>NUCLEOTIDE SEQUENCE</scope>
    <source>
        <strain evidence="1">CL356</strain>
    </source>
</reference>
<organism evidence="1 2">
    <name type="scientific">Acaulospora colombiana</name>
    <dbReference type="NCBI Taxonomy" id="27376"/>
    <lineage>
        <taxon>Eukaryota</taxon>
        <taxon>Fungi</taxon>
        <taxon>Fungi incertae sedis</taxon>
        <taxon>Mucoromycota</taxon>
        <taxon>Glomeromycotina</taxon>
        <taxon>Glomeromycetes</taxon>
        <taxon>Diversisporales</taxon>
        <taxon>Acaulosporaceae</taxon>
        <taxon>Acaulospora</taxon>
    </lineage>
</organism>
<sequence>MAFRNQYTGNGGSQRLGGIRTLELGGSAMHQRPRAPISPPETEKSAQTLFTMDRTTALDPRQHTLDYQEPEEPGFKYPPRRGSSIHYNQNTGIGRQPPRTTRWLLVVLPPSSLSNEPSMGPTLAMGAPGRFNNGILMPLFPTMYAQLTAIAREFSLPSTSGVCLYLRPSEPQFNISPRISDEAWPLLWGAHFGQDDGNMQGASRLPICGQIEFDVDIRKARWYEAWASGHERHISLDASIPPSIAQTMTRWYNEQREKEQSPEETESILHENVSVNHTRTKSVPRPLTLANNNDNLNRSLPKYKVFNPRDTDATDSVSNRRAPRRLSPVIQVDESAAAEQKDVNALVRNWRASTPMAPVIPRTEKQGDTESTPIDSRYFSDIDLDDYQWSVSSAGPPSQWLASPFYDEPLRSVNLEGRMEGSVGLTSSVATSFGPDDSFPTPTFSNVSRYRSPDIAGRLMEDAPPTPTTVTSWGAPLSCPTTPTSSVRIRTPGVASRGVTSVPPTPMTATSWGAPSVGPDSPVAEARSMTPDIGLRGHGSVPVTPNTATSWGAPEVWPPSPLQEERPATPDMAERVHDDETSAKPWQLVWPFIEDEDAYDLVWPFWEAKQTEQAEPYELAWPFWEPEQAEPYDLVWPFFETEQAEQAKPYDLVWPFLEVESAPAPSAPSTVRPTTTSNNRSGLSPISEATPFFGVWPFFQADSSADTSFAVGNLSGKSPYLSKNAHVYPTSVRNREARVGPADLPNDALQNPSIGRKFSSRSYCEPHFLSPRLVDMLATIQLAKEQANPVSLYLDLKGSRKPTASAQNSTSTSESNSQCSTRYGYFDLYPAVYPNVVPYPAFYEVKPQKAPSSQESRHELPSTRLTPYPAGYHNLVIYPDVKSTVKKSKKAVSTSKLSVHPQSTRLAPAYPTFDLYPALYPYISLYPQSTGKATVGTLRTHSTDIKKETLPQSKRLNAAYPHFELYPPVYPYLTLYPPVSSGKGVKESRAIVKDQWAIKSTKLPSSYPNLDIYAPVYPFLTIYPEVRMPSRAAKAQTQAVTKSKALVPISTRLAPSYPSFTLYPTGYPDLEIYPAVKLSKPTVEPVLLSGAHWRYPNICIYPPVVKPSSVTIALPGTTSIYPDLCIYPPLTKVSSISVALPGTSFVYPHLCIYPPISISVALPGSSFDYPDIRIYPSAKRVPAPLVLSFSGASSRTSGRPLSPKERVRRG</sequence>
<evidence type="ECO:0000313" key="1">
    <source>
        <dbReference type="EMBL" id="CAG8563849.1"/>
    </source>
</evidence>
<evidence type="ECO:0000313" key="2">
    <source>
        <dbReference type="Proteomes" id="UP000789525"/>
    </source>
</evidence>